<dbReference type="InterPro" id="IPR010998">
    <property type="entry name" value="Integrase_recombinase_N"/>
</dbReference>
<dbReference type="AlphaFoldDB" id="A0A0X8GZL3"/>
<dbReference type="GO" id="GO:0015074">
    <property type="term" value="P:DNA integration"/>
    <property type="evidence" value="ECO:0007669"/>
    <property type="project" value="UniProtKB-KW"/>
</dbReference>
<proteinExistence type="predicted"/>
<feature type="domain" description="Core-binding (CB)" evidence="6">
    <location>
        <begin position="2"/>
        <end position="87"/>
    </location>
</feature>
<dbReference type="InterPro" id="IPR044068">
    <property type="entry name" value="CB"/>
</dbReference>
<organism evidence="7 8">
    <name type="scientific">Erysipelothrix larvae</name>
    <dbReference type="NCBI Taxonomy" id="1514105"/>
    <lineage>
        <taxon>Bacteria</taxon>
        <taxon>Bacillati</taxon>
        <taxon>Bacillota</taxon>
        <taxon>Erysipelotrichia</taxon>
        <taxon>Erysipelotrichales</taxon>
        <taxon>Erysipelotrichaceae</taxon>
        <taxon>Erysipelothrix</taxon>
    </lineage>
</organism>
<keyword evidence="1" id="KW-0229">DNA integration</keyword>
<dbReference type="InterPro" id="IPR002104">
    <property type="entry name" value="Integrase_catalytic"/>
</dbReference>
<dbReference type="SUPFAM" id="SSF56349">
    <property type="entry name" value="DNA breaking-rejoining enzymes"/>
    <property type="match status" value="1"/>
</dbReference>
<evidence type="ECO:0000313" key="7">
    <source>
        <dbReference type="EMBL" id="AMC93337.1"/>
    </source>
</evidence>
<evidence type="ECO:0000259" key="5">
    <source>
        <dbReference type="PROSITE" id="PS51898"/>
    </source>
</evidence>
<dbReference type="OrthoDB" id="283809at2"/>
<dbReference type="Pfam" id="PF02899">
    <property type="entry name" value="Phage_int_SAM_1"/>
    <property type="match status" value="1"/>
</dbReference>
<dbReference type="PANTHER" id="PTHR30349">
    <property type="entry name" value="PHAGE INTEGRASE-RELATED"/>
    <property type="match status" value="1"/>
</dbReference>
<reference evidence="7 8" key="1">
    <citation type="submission" date="2015-10" db="EMBL/GenBank/DDBJ databases">
        <title>Erysipelothrix larvae sp. LV19 isolated from the larval gut of the rhinoceros beetle, Trypoxylus dichotomus.</title>
        <authorList>
            <person name="Lim S."/>
            <person name="Kim B.-C."/>
        </authorList>
    </citation>
    <scope>NUCLEOTIDE SEQUENCE [LARGE SCALE GENOMIC DNA]</scope>
    <source>
        <strain evidence="7 8">LV19</strain>
    </source>
</reference>
<evidence type="ECO:0000256" key="1">
    <source>
        <dbReference type="ARBA" id="ARBA00022908"/>
    </source>
</evidence>
<keyword evidence="2 4" id="KW-0238">DNA-binding</keyword>
<dbReference type="GO" id="GO:0006310">
    <property type="term" value="P:DNA recombination"/>
    <property type="evidence" value="ECO:0007669"/>
    <property type="project" value="UniProtKB-KW"/>
</dbReference>
<evidence type="ECO:0000256" key="4">
    <source>
        <dbReference type="PROSITE-ProRule" id="PRU01248"/>
    </source>
</evidence>
<dbReference type="STRING" id="1514105.AOC36_04905"/>
<evidence type="ECO:0008006" key="9">
    <source>
        <dbReference type="Google" id="ProtNLM"/>
    </source>
</evidence>
<sequence length="306" mass="36327">MIALDKHYQDFIYHIQFVEPLSKNTVENYRRDVEEYIRFLKRQKIEDIDQVTHALLIEYFSDMTHTLQPASISRKRVSVRQFHRYLHRFGRAQFNPTTLLSSHKEAQRIPKAVSIDSVRTLVSFEKELPKDFLDFAIILLLFRCGLRVSECVDLSFQQYNEHEGWLRILGKGNKERFVPISKDANDALKAYIKTTRPICIKKQNDASRRYIFFTLRGNRITRQYVHEMLQYRCNETGVNEHISAHTLRHTFATTLLDAGVDLRIIQELLGHEDIQTTQIYTHVKRQTLKNEYERYMFGDFDFEGDD</sequence>
<dbReference type="Gene3D" id="1.10.443.10">
    <property type="entry name" value="Intergrase catalytic core"/>
    <property type="match status" value="1"/>
</dbReference>
<dbReference type="InterPro" id="IPR011010">
    <property type="entry name" value="DNA_brk_join_enz"/>
</dbReference>
<evidence type="ECO:0000259" key="6">
    <source>
        <dbReference type="PROSITE" id="PS51900"/>
    </source>
</evidence>
<dbReference type="PANTHER" id="PTHR30349:SF81">
    <property type="entry name" value="TYROSINE RECOMBINASE XERC"/>
    <property type="match status" value="1"/>
</dbReference>
<name>A0A0X8GZL3_9FIRM</name>
<dbReference type="Proteomes" id="UP000063781">
    <property type="component" value="Chromosome"/>
</dbReference>
<dbReference type="RefSeq" id="WP_067632010.1">
    <property type="nucleotide sequence ID" value="NZ_CP013213.1"/>
</dbReference>
<dbReference type="Gene3D" id="1.10.150.130">
    <property type="match status" value="1"/>
</dbReference>
<dbReference type="EMBL" id="CP013213">
    <property type="protein sequence ID" value="AMC93337.1"/>
    <property type="molecule type" value="Genomic_DNA"/>
</dbReference>
<evidence type="ECO:0000313" key="8">
    <source>
        <dbReference type="Proteomes" id="UP000063781"/>
    </source>
</evidence>
<dbReference type="PROSITE" id="PS51898">
    <property type="entry name" value="TYR_RECOMBINASE"/>
    <property type="match status" value="1"/>
</dbReference>
<dbReference type="PROSITE" id="PS51900">
    <property type="entry name" value="CB"/>
    <property type="match status" value="1"/>
</dbReference>
<protein>
    <recommendedName>
        <fullName evidence="9">Recombinase XerC</fullName>
    </recommendedName>
</protein>
<dbReference type="GO" id="GO:0003677">
    <property type="term" value="F:DNA binding"/>
    <property type="evidence" value="ECO:0007669"/>
    <property type="project" value="UniProtKB-UniRule"/>
</dbReference>
<dbReference type="InterPro" id="IPR013762">
    <property type="entry name" value="Integrase-like_cat_sf"/>
</dbReference>
<gene>
    <name evidence="7" type="ORF">AOC36_04905</name>
</gene>
<evidence type="ECO:0000256" key="3">
    <source>
        <dbReference type="ARBA" id="ARBA00023172"/>
    </source>
</evidence>
<dbReference type="InterPro" id="IPR004107">
    <property type="entry name" value="Integrase_SAM-like_N"/>
</dbReference>
<dbReference type="KEGG" id="erl:AOC36_04905"/>
<keyword evidence="3" id="KW-0233">DNA recombination</keyword>
<dbReference type="Pfam" id="PF00589">
    <property type="entry name" value="Phage_integrase"/>
    <property type="match status" value="1"/>
</dbReference>
<feature type="domain" description="Tyr recombinase" evidence="5">
    <location>
        <begin position="108"/>
        <end position="293"/>
    </location>
</feature>
<accession>A0A0X8GZL3</accession>
<evidence type="ECO:0000256" key="2">
    <source>
        <dbReference type="ARBA" id="ARBA00023125"/>
    </source>
</evidence>
<dbReference type="InterPro" id="IPR050090">
    <property type="entry name" value="Tyrosine_recombinase_XerCD"/>
</dbReference>
<keyword evidence="8" id="KW-1185">Reference proteome</keyword>